<gene>
    <name evidence="4" type="ORF">FGL01_04130</name>
    <name evidence="5" type="ORF">SAMN05192550_1318</name>
</gene>
<keyword evidence="1" id="KW-0472">Membrane</keyword>
<evidence type="ECO:0000313" key="4">
    <source>
        <dbReference type="EMBL" id="GEL09674.1"/>
    </source>
</evidence>
<reference evidence="5 6" key="1">
    <citation type="submission" date="2016-10" db="EMBL/GenBank/DDBJ databases">
        <authorList>
            <person name="Varghese N."/>
            <person name="Submissions S."/>
        </authorList>
    </citation>
    <scope>NUCLEOTIDE SEQUENCE [LARGE SCALE GENOMIC DNA]</scope>
    <source>
        <strain evidence="5 6">Gm-149</strain>
    </source>
</reference>
<evidence type="ECO:0000313" key="6">
    <source>
        <dbReference type="Proteomes" id="UP000182367"/>
    </source>
</evidence>
<evidence type="ECO:0000313" key="5">
    <source>
        <dbReference type="EMBL" id="SDI97913.1"/>
    </source>
</evidence>
<accession>A0A511CEK2</accession>
<feature type="domain" description="Protein FecR C-terminal" evidence="3">
    <location>
        <begin position="316"/>
        <end position="386"/>
    </location>
</feature>
<keyword evidence="1" id="KW-1133">Transmembrane helix</keyword>
<dbReference type="Pfam" id="PF04773">
    <property type="entry name" value="FecR"/>
    <property type="match status" value="1"/>
</dbReference>
<dbReference type="InterPro" id="IPR006860">
    <property type="entry name" value="FecR"/>
</dbReference>
<feature type="domain" description="FecR protein" evidence="2">
    <location>
        <begin position="179"/>
        <end position="270"/>
    </location>
</feature>
<dbReference type="OrthoDB" id="651134at2"/>
<name>A0A511CEK2_9FLAO</name>
<dbReference type="EMBL" id="FNEO01000001">
    <property type="protein sequence ID" value="SDI97913.1"/>
    <property type="molecule type" value="Genomic_DNA"/>
</dbReference>
<sequence length="387" mass="43803">MFNIPNKNMKSNSELVAILKEIVSNGSIDASRIKLLSPEEQELIKELKENHLLDEALSFVESMDEEQNWEEFKDRINLKKKTIVIHWKTIFQYAAVFIAMLGLVYVFQYKTAKEATVVIPEDAIQLVLENGDIQVLNPNGSNQIIKKDGTIVASQNENQISYSSNKSMDKLVYNEIKIPYGKTFTVTLSDGTKVSMNAGSSLKYPVQFIKGHNREVVLDGEAFFEVSKDKAHPFIVKTRGVDVRVLGTKFNVSSYKEDADINTVLVEGSVSLSNATMPNEKAILVPGEKGTWNNGQKEIVVEKVDTSFYTQWMTGELVFRKTAFKDIIIKLERCYNVTIDNNKKELLDKKFNGSFNKNVETIDDVLKAMGKIQDFTFKKEGKQIIIN</sequence>
<organism evidence="4 7">
    <name type="scientific">Flavobacterium glycines</name>
    <dbReference type="NCBI Taxonomy" id="551990"/>
    <lineage>
        <taxon>Bacteria</taxon>
        <taxon>Pseudomonadati</taxon>
        <taxon>Bacteroidota</taxon>
        <taxon>Flavobacteriia</taxon>
        <taxon>Flavobacteriales</taxon>
        <taxon>Flavobacteriaceae</taxon>
        <taxon>Flavobacterium</taxon>
    </lineage>
</organism>
<evidence type="ECO:0000313" key="7">
    <source>
        <dbReference type="Proteomes" id="UP000321579"/>
    </source>
</evidence>
<dbReference type="Pfam" id="PF16344">
    <property type="entry name" value="FecR_C"/>
    <property type="match status" value="1"/>
</dbReference>
<dbReference type="InterPro" id="IPR032508">
    <property type="entry name" value="FecR_C"/>
</dbReference>
<reference evidence="4 7" key="2">
    <citation type="submission" date="2019-07" db="EMBL/GenBank/DDBJ databases">
        <title>Whole genome shotgun sequence of Flavobacterium glycines NBRC 105008.</title>
        <authorList>
            <person name="Hosoyama A."/>
            <person name="Uohara A."/>
            <person name="Ohji S."/>
            <person name="Ichikawa N."/>
        </authorList>
    </citation>
    <scope>NUCLEOTIDE SEQUENCE [LARGE SCALE GENOMIC DNA]</scope>
    <source>
        <strain evidence="4 7">NBRC 105008</strain>
    </source>
</reference>
<keyword evidence="1" id="KW-0812">Transmembrane</keyword>
<dbReference type="Proteomes" id="UP000182367">
    <property type="component" value="Unassembled WGS sequence"/>
</dbReference>
<dbReference type="Gene3D" id="2.60.120.1440">
    <property type="match status" value="1"/>
</dbReference>
<dbReference type="FunFam" id="2.60.120.1440:FF:000001">
    <property type="entry name" value="Putative anti-sigma factor"/>
    <property type="match status" value="1"/>
</dbReference>
<comment type="caution">
    <text evidence="4">The sequence shown here is derived from an EMBL/GenBank/DDBJ whole genome shotgun (WGS) entry which is preliminary data.</text>
</comment>
<dbReference type="GO" id="GO:0016989">
    <property type="term" value="F:sigma factor antagonist activity"/>
    <property type="evidence" value="ECO:0007669"/>
    <property type="project" value="TreeGrafter"/>
</dbReference>
<feature type="transmembrane region" description="Helical" evidence="1">
    <location>
        <begin position="90"/>
        <end position="107"/>
    </location>
</feature>
<dbReference type="PANTHER" id="PTHR30273">
    <property type="entry name" value="PERIPLASMIC SIGNAL SENSOR AND SIGMA FACTOR ACTIVATOR FECR-RELATED"/>
    <property type="match status" value="1"/>
</dbReference>
<dbReference type="Gene3D" id="3.55.50.30">
    <property type="match status" value="1"/>
</dbReference>
<evidence type="ECO:0000259" key="3">
    <source>
        <dbReference type="Pfam" id="PF16344"/>
    </source>
</evidence>
<dbReference type="PANTHER" id="PTHR30273:SF2">
    <property type="entry name" value="PROTEIN FECR"/>
    <property type="match status" value="1"/>
</dbReference>
<dbReference type="InterPro" id="IPR012373">
    <property type="entry name" value="Ferrdict_sens_TM"/>
</dbReference>
<keyword evidence="6" id="KW-1185">Reference proteome</keyword>
<evidence type="ECO:0000256" key="1">
    <source>
        <dbReference type="SAM" id="Phobius"/>
    </source>
</evidence>
<proteinExistence type="predicted"/>
<dbReference type="EMBL" id="BJVF01000001">
    <property type="protein sequence ID" value="GEL09674.1"/>
    <property type="molecule type" value="Genomic_DNA"/>
</dbReference>
<protein>
    <submittedName>
        <fullName evidence="5">FecR family protein</fullName>
    </submittedName>
</protein>
<dbReference type="Proteomes" id="UP000321579">
    <property type="component" value="Unassembled WGS sequence"/>
</dbReference>
<dbReference type="AlphaFoldDB" id="A0A511CEK2"/>
<evidence type="ECO:0000259" key="2">
    <source>
        <dbReference type="Pfam" id="PF04773"/>
    </source>
</evidence>